<organism evidence="2 3">
    <name type="scientific">Hanamia caeni</name>
    <dbReference type="NCBI Taxonomy" id="2294116"/>
    <lineage>
        <taxon>Bacteria</taxon>
        <taxon>Pseudomonadati</taxon>
        <taxon>Bacteroidota</taxon>
        <taxon>Chitinophagia</taxon>
        <taxon>Chitinophagales</taxon>
        <taxon>Chitinophagaceae</taxon>
        <taxon>Hanamia</taxon>
    </lineage>
</organism>
<gene>
    <name evidence="2" type="ORF">EFY79_10155</name>
</gene>
<evidence type="ECO:0000313" key="3">
    <source>
        <dbReference type="Proteomes" id="UP000267223"/>
    </source>
</evidence>
<dbReference type="OrthoDB" id="735914at2"/>
<proteinExistence type="predicted"/>
<dbReference type="InterPro" id="IPR007492">
    <property type="entry name" value="LytTR_DNA-bd_dom"/>
</dbReference>
<dbReference type="PANTHER" id="PTHR37299">
    <property type="entry name" value="TRANSCRIPTIONAL REGULATOR-RELATED"/>
    <property type="match status" value="1"/>
</dbReference>
<reference evidence="2 3" key="1">
    <citation type="submission" date="2018-11" db="EMBL/GenBank/DDBJ databases">
        <title>Draft genome sequence of Ferruginibacter sp. BO-59.</title>
        <authorList>
            <person name="Im W.T."/>
        </authorList>
    </citation>
    <scope>NUCLEOTIDE SEQUENCE [LARGE SCALE GENOMIC DNA]</scope>
    <source>
        <strain evidence="2 3">BO-59</strain>
    </source>
</reference>
<accession>A0A3M9NFW0</accession>
<dbReference type="RefSeq" id="WP_123120600.1">
    <property type="nucleotide sequence ID" value="NZ_RJJR01000007.1"/>
</dbReference>
<name>A0A3M9NFW0_9BACT</name>
<dbReference type="PROSITE" id="PS50930">
    <property type="entry name" value="HTH_LYTTR"/>
    <property type="match status" value="1"/>
</dbReference>
<protein>
    <submittedName>
        <fullName evidence="2">LytTR family transcriptional regulator</fullName>
    </submittedName>
</protein>
<dbReference type="AlphaFoldDB" id="A0A3M9NFW0"/>
<keyword evidence="3" id="KW-1185">Reference proteome</keyword>
<feature type="domain" description="HTH LytTR-type" evidence="1">
    <location>
        <begin position="91"/>
        <end position="163"/>
    </location>
</feature>
<dbReference type="Pfam" id="PF04397">
    <property type="entry name" value="LytTR"/>
    <property type="match status" value="1"/>
</dbReference>
<dbReference type="GO" id="GO:0000156">
    <property type="term" value="F:phosphorelay response regulator activity"/>
    <property type="evidence" value="ECO:0007669"/>
    <property type="project" value="InterPro"/>
</dbReference>
<dbReference type="Proteomes" id="UP000267223">
    <property type="component" value="Unassembled WGS sequence"/>
</dbReference>
<dbReference type="PANTHER" id="PTHR37299:SF1">
    <property type="entry name" value="STAGE 0 SPORULATION PROTEIN A HOMOLOG"/>
    <property type="match status" value="1"/>
</dbReference>
<dbReference type="Gene3D" id="2.40.50.1020">
    <property type="entry name" value="LytTr DNA-binding domain"/>
    <property type="match status" value="1"/>
</dbReference>
<sequence length="200" mass="23331">MQNQMTDRICFELSNKSTNYLPEDLIELIDNERATVAEPDNNNDSPNLGRLDHIKDHSLIDDAIKPFLENFSFQQQAEILLVAGRKKKTRLIVRRGATYFALKHSDIALIYTSDKLVYVIDRESKKYMADKSLAELENELDHSIFFRANRQFIVNFNFIKSFKSYQKVKLLVTMDVPDFEKPVIISQQISSAFKKWMNDD</sequence>
<dbReference type="EMBL" id="RJJR01000007">
    <property type="protein sequence ID" value="RNI36682.1"/>
    <property type="molecule type" value="Genomic_DNA"/>
</dbReference>
<dbReference type="InterPro" id="IPR046947">
    <property type="entry name" value="LytR-like"/>
</dbReference>
<evidence type="ECO:0000259" key="1">
    <source>
        <dbReference type="PROSITE" id="PS50930"/>
    </source>
</evidence>
<dbReference type="SMART" id="SM00850">
    <property type="entry name" value="LytTR"/>
    <property type="match status" value="1"/>
</dbReference>
<comment type="caution">
    <text evidence="2">The sequence shown here is derived from an EMBL/GenBank/DDBJ whole genome shotgun (WGS) entry which is preliminary data.</text>
</comment>
<evidence type="ECO:0000313" key="2">
    <source>
        <dbReference type="EMBL" id="RNI36682.1"/>
    </source>
</evidence>
<dbReference type="GO" id="GO:0003677">
    <property type="term" value="F:DNA binding"/>
    <property type="evidence" value="ECO:0007669"/>
    <property type="project" value="InterPro"/>
</dbReference>